<protein>
    <recommendedName>
        <fullName evidence="1">F-box domain-containing protein</fullName>
    </recommendedName>
</protein>
<dbReference type="SMART" id="SM00256">
    <property type="entry name" value="FBOX"/>
    <property type="match status" value="1"/>
</dbReference>
<sequence length="446" mass="51621">MKDQHGFRHFWYSSLLDLTIREPSSCGTTRGTMDRPTFAAFPVELLEEIALLLDLQDRCNLRLTSRAIANKTSFCSFRLFFERKKVRLTPESLERFIDVTQSGWQGCYLQHLTVMDVPTPNGPTVPERRAADLLRQAMRNFSINSGYGGLRSLTLTIEADPDAATNAGTPWKRVWDAAAHVFRATALALARSHLAVETLNIFYDVDCCSLPCGEFAKLWRKANLSDSLAHTTTVALSLSHQQSNRQRNRRMPPFKVGRTNTHAITYFLNLCPKLETLQLHWYNLDLLNLTEAQKEEQLFFNRIVDFCRFEGLKHLTLKGIYTSEMKLHYFLRHIRLRSLSMEQIRLDRGTFRPIFEYLSLNMRQLRYIHFDDFWEEKLLYFEAPGQPHFPSAGGLNLPNAITRTGSDARKLVEYRFSPGRSLVSDECTQWVEKHWRLYGPPRAVYG</sequence>
<dbReference type="AlphaFoldDB" id="A0A5N6YWU0"/>
<reference evidence="3" key="1">
    <citation type="submission" date="2019-04" db="EMBL/GenBank/DDBJ databases">
        <title>Friends and foes A comparative genomics studyof 23 Aspergillus species from section Flavi.</title>
        <authorList>
            <consortium name="DOE Joint Genome Institute"/>
            <person name="Kjaerbolling I."/>
            <person name="Vesth T."/>
            <person name="Frisvad J.C."/>
            <person name="Nybo J.L."/>
            <person name="Theobald S."/>
            <person name="Kildgaard S."/>
            <person name="Isbrandt T."/>
            <person name="Kuo A."/>
            <person name="Sato A."/>
            <person name="Lyhne E.K."/>
            <person name="Kogle M.E."/>
            <person name="Wiebenga A."/>
            <person name="Kun R.S."/>
            <person name="Lubbers R.J."/>
            <person name="Makela M.R."/>
            <person name="Barry K."/>
            <person name="Chovatia M."/>
            <person name="Clum A."/>
            <person name="Daum C."/>
            <person name="Haridas S."/>
            <person name="He G."/>
            <person name="LaButti K."/>
            <person name="Lipzen A."/>
            <person name="Mondo S."/>
            <person name="Riley R."/>
            <person name="Salamov A."/>
            <person name="Simmons B.A."/>
            <person name="Magnuson J.K."/>
            <person name="Henrissat B."/>
            <person name="Mortensen U.H."/>
            <person name="Larsen T.O."/>
            <person name="Devries R.P."/>
            <person name="Grigoriev I.V."/>
            <person name="Machida M."/>
            <person name="Baker S.E."/>
            <person name="Andersen M.R."/>
        </authorList>
    </citation>
    <scope>NUCLEOTIDE SEQUENCE [LARGE SCALE GENOMIC DNA]</scope>
    <source>
        <strain evidence="3">CBS 553.77</strain>
    </source>
</reference>
<organism evidence="2 3">
    <name type="scientific">Aspergillus coremiiformis</name>
    <dbReference type="NCBI Taxonomy" id="138285"/>
    <lineage>
        <taxon>Eukaryota</taxon>
        <taxon>Fungi</taxon>
        <taxon>Dikarya</taxon>
        <taxon>Ascomycota</taxon>
        <taxon>Pezizomycotina</taxon>
        <taxon>Eurotiomycetes</taxon>
        <taxon>Eurotiomycetidae</taxon>
        <taxon>Eurotiales</taxon>
        <taxon>Aspergillaceae</taxon>
        <taxon>Aspergillus</taxon>
        <taxon>Aspergillus subgen. Circumdati</taxon>
    </lineage>
</organism>
<dbReference type="InterPro" id="IPR036047">
    <property type="entry name" value="F-box-like_dom_sf"/>
</dbReference>
<dbReference type="Proteomes" id="UP000327118">
    <property type="component" value="Unassembled WGS sequence"/>
</dbReference>
<evidence type="ECO:0000259" key="1">
    <source>
        <dbReference type="SMART" id="SM00256"/>
    </source>
</evidence>
<name>A0A5N6YWU0_9EURO</name>
<keyword evidence="3" id="KW-1185">Reference proteome</keyword>
<dbReference type="OrthoDB" id="3886018at2759"/>
<gene>
    <name evidence="2" type="ORF">BDV28DRAFT_140955</name>
</gene>
<proteinExistence type="predicted"/>
<evidence type="ECO:0000313" key="3">
    <source>
        <dbReference type="Proteomes" id="UP000327118"/>
    </source>
</evidence>
<feature type="domain" description="F-box" evidence="1">
    <location>
        <begin position="41"/>
        <end position="81"/>
    </location>
</feature>
<accession>A0A5N6YWU0</accession>
<dbReference type="SUPFAM" id="SSF52047">
    <property type="entry name" value="RNI-like"/>
    <property type="match status" value="1"/>
</dbReference>
<evidence type="ECO:0000313" key="2">
    <source>
        <dbReference type="EMBL" id="KAE8349598.1"/>
    </source>
</evidence>
<dbReference type="InterPro" id="IPR001810">
    <property type="entry name" value="F-box_dom"/>
</dbReference>
<dbReference type="SUPFAM" id="SSF81383">
    <property type="entry name" value="F-box domain"/>
    <property type="match status" value="1"/>
</dbReference>
<dbReference type="Pfam" id="PF00646">
    <property type="entry name" value="F-box"/>
    <property type="match status" value="1"/>
</dbReference>
<dbReference type="EMBL" id="ML739292">
    <property type="protein sequence ID" value="KAE8349598.1"/>
    <property type="molecule type" value="Genomic_DNA"/>
</dbReference>